<dbReference type="PIRSF" id="PIRSF001338">
    <property type="entry name" value="AIR_carboxylase"/>
    <property type="match status" value="1"/>
</dbReference>
<evidence type="ECO:0000259" key="5">
    <source>
        <dbReference type="SMART" id="SM01001"/>
    </source>
</evidence>
<feature type="binding site" evidence="3">
    <location>
        <position position="18"/>
    </location>
    <ligand>
        <name>substrate</name>
    </ligand>
</feature>
<dbReference type="SMART" id="SM01001">
    <property type="entry name" value="AIRC"/>
    <property type="match status" value="1"/>
</dbReference>
<dbReference type="EMBL" id="JAOVZQ010000001">
    <property type="protein sequence ID" value="MCY0096539.1"/>
    <property type="molecule type" value="Genomic_DNA"/>
</dbReference>
<dbReference type="GO" id="GO:0004638">
    <property type="term" value="F:phosphoribosylaminoimidazole carboxylase activity"/>
    <property type="evidence" value="ECO:0007669"/>
    <property type="project" value="UniProtKB-EC"/>
</dbReference>
<dbReference type="Gene3D" id="3.40.50.1970">
    <property type="match status" value="1"/>
</dbReference>
<dbReference type="PANTHER" id="PTHR23046">
    <property type="entry name" value="PHOSPHORIBOSYLAMINOIMIDAZOLE CARBOXYLASE CATALYTIC SUBUNIT"/>
    <property type="match status" value="1"/>
</dbReference>
<evidence type="ECO:0000256" key="1">
    <source>
        <dbReference type="ARBA" id="ARBA00022755"/>
    </source>
</evidence>
<dbReference type="EC" id="5.4.99.18" evidence="3 4"/>
<keyword evidence="6" id="KW-0456">Lyase</keyword>
<name>A0ABT3YL88_9HYPH</name>
<dbReference type="InterPro" id="IPR000031">
    <property type="entry name" value="PurE_dom"/>
</dbReference>
<keyword evidence="7" id="KW-1185">Reference proteome</keyword>
<comment type="catalytic activity">
    <reaction evidence="3 4">
        <text>5-carboxyamino-1-(5-phospho-D-ribosyl)imidazole + H(+) = 5-amino-1-(5-phospho-D-ribosyl)imidazole-4-carboxylate</text>
        <dbReference type="Rhea" id="RHEA:13193"/>
        <dbReference type="ChEBI" id="CHEBI:15378"/>
        <dbReference type="ChEBI" id="CHEBI:58730"/>
        <dbReference type="ChEBI" id="CHEBI:77657"/>
        <dbReference type="EC" id="5.4.99.18"/>
    </reaction>
</comment>
<dbReference type="NCBIfam" id="TIGR01162">
    <property type="entry name" value="purE"/>
    <property type="match status" value="1"/>
</dbReference>
<dbReference type="RefSeq" id="WP_267614356.1">
    <property type="nucleotide sequence ID" value="NZ_JAOVZQ010000001.1"/>
</dbReference>
<dbReference type="Pfam" id="PF00731">
    <property type="entry name" value="AIRC"/>
    <property type="match status" value="1"/>
</dbReference>
<evidence type="ECO:0000313" key="6">
    <source>
        <dbReference type="EMBL" id="MCY0096539.1"/>
    </source>
</evidence>
<feature type="binding site" evidence="3">
    <location>
        <position position="45"/>
    </location>
    <ligand>
        <name>substrate</name>
    </ligand>
</feature>
<gene>
    <name evidence="3 6" type="primary">purE</name>
    <name evidence="6" type="ORF">OEG82_21355</name>
</gene>
<dbReference type="SUPFAM" id="SSF52255">
    <property type="entry name" value="N5-CAIR mutase (phosphoribosylaminoimidazole carboxylase, PurE)"/>
    <property type="match status" value="1"/>
</dbReference>
<keyword evidence="1 3" id="KW-0658">Purine biosynthesis</keyword>
<accession>A0ABT3YL88</accession>
<dbReference type="InterPro" id="IPR033747">
    <property type="entry name" value="PurE_ClassI"/>
</dbReference>
<dbReference type="PANTHER" id="PTHR23046:SF2">
    <property type="entry name" value="PHOSPHORIBOSYLAMINOIMIDAZOLE CARBOXYLASE"/>
    <property type="match status" value="1"/>
</dbReference>
<dbReference type="Proteomes" id="UP001081283">
    <property type="component" value="Unassembled WGS sequence"/>
</dbReference>
<feature type="domain" description="PurE" evidence="5">
    <location>
        <begin position="7"/>
        <end position="158"/>
    </location>
</feature>
<reference evidence="6" key="1">
    <citation type="submission" date="2022-10" db="EMBL/GenBank/DDBJ databases">
        <title>Hoeflea sp. J2-29, isolated from marine algae.</title>
        <authorList>
            <person name="Kristyanto S."/>
            <person name="Kim J.M."/>
            <person name="Jeon C.O."/>
        </authorList>
    </citation>
    <scope>NUCLEOTIDE SEQUENCE</scope>
    <source>
        <strain evidence="6">J2-29</strain>
    </source>
</reference>
<comment type="caution">
    <text evidence="6">The sequence shown here is derived from an EMBL/GenBank/DDBJ whole genome shotgun (WGS) entry which is preliminary data.</text>
</comment>
<protein>
    <recommendedName>
        <fullName evidence="3 4">N5-carboxyaminoimidazole ribonucleotide mutase</fullName>
        <shortName evidence="3 4">N5-CAIR mutase</shortName>
        <ecNumber evidence="3 4">5.4.99.18</ecNumber>
    </recommendedName>
    <alternativeName>
        <fullName evidence="3">5-(carboxyamino)imidazole ribonucleotide mutase</fullName>
    </alternativeName>
</protein>
<organism evidence="6 7">
    <name type="scientific">Hoeflea ulvae</name>
    <dbReference type="NCBI Taxonomy" id="2983764"/>
    <lineage>
        <taxon>Bacteria</taxon>
        <taxon>Pseudomonadati</taxon>
        <taxon>Pseudomonadota</taxon>
        <taxon>Alphaproteobacteria</taxon>
        <taxon>Hyphomicrobiales</taxon>
        <taxon>Rhizobiaceae</taxon>
        <taxon>Hoeflea</taxon>
    </lineage>
</organism>
<evidence type="ECO:0000256" key="4">
    <source>
        <dbReference type="PIRNR" id="PIRNR001338"/>
    </source>
</evidence>
<comment type="pathway">
    <text evidence="3 4">Purine metabolism; IMP biosynthesis via de novo pathway; 5-amino-1-(5-phospho-D-ribosyl)imidazole-4-carboxylate from 5-amino-1-(5-phospho-D-ribosyl)imidazole (N5-CAIR route): step 2/2.</text>
</comment>
<evidence type="ECO:0000256" key="3">
    <source>
        <dbReference type="HAMAP-Rule" id="MF_01929"/>
    </source>
</evidence>
<comment type="similarity">
    <text evidence="3">Belongs to the AIR carboxylase family. Class I subfamily.</text>
</comment>
<dbReference type="InterPro" id="IPR024694">
    <property type="entry name" value="PurE_prokaryotes"/>
</dbReference>
<dbReference type="HAMAP" id="MF_01929">
    <property type="entry name" value="PurE_classI"/>
    <property type="match status" value="1"/>
</dbReference>
<evidence type="ECO:0000313" key="7">
    <source>
        <dbReference type="Proteomes" id="UP001081283"/>
    </source>
</evidence>
<comment type="function">
    <text evidence="3 4">Catalyzes the conversion of N5-carboxyaminoimidazole ribonucleotide (N5-CAIR) to 4-carboxy-5-aminoimidazole ribonucleotide (CAIR).</text>
</comment>
<feature type="binding site" evidence="3">
    <location>
        <position position="15"/>
    </location>
    <ligand>
        <name>substrate</name>
    </ligand>
</feature>
<dbReference type="GO" id="GO:0034023">
    <property type="term" value="F:5-(carboxyamino)imidazole ribonucleotide mutase activity"/>
    <property type="evidence" value="ECO:0007669"/>
    <property type="project" value="UniProtKB-EC"/>
</dbReference>
<proteinExistence type="inferred from homology"/>
<sequence length="166" mass="16898">MTDNPIPKVAVIMGSQSDWPTMKHAADTLAELGIAHQPLIISAHRTPDRLVAFAKGARADGFQVIIAGAGGAAHLPGMTAAFTPLPVFGVPVESKALSGQDSLLSIVQMPAGIPVGTLAIGKAGAVNAALLAASVLALNDAALADRLDDWRQARTDAVADAPVDQP</sequence>
<evidence type="ECO:0000256" key="2">
    <source>
        <dbReference type="ARBA" id="ARBA00023235"/>
    </source>
</evidence>
<keyword evidence="2 3" id="KW-0413">Isomerase</keyword>